<gene>
    <name evidence="9" type="ORF">MNBD_IGNAVI01-1825</name>
</gene>
<dbReference type="InterPro" id="IPR000531">
    <property type="entry name" value="Beta-barrel_TonB"/>
</dbReference>
<evidence type="ECO:0000256" key="4">
    <source>
        <dbReference type="ARBA" id="ARBA00023077"/>
    </source>
</evidence>
<dbReference type="Gene3D" id="2.60.40.1120">
    <property type="entry name" value="Carboxypeptidase-like, regulatory domain"/>
    <property type="match status" value="1"/>
</dbReference>
<proteinExistence type="predicted"/>
<feature type="domain" description="TonB-dependent receptor plug" evidence="8">
    <location>
        <begin position="134"/>
        <end position="236"/>
    </location>
</feature>
<keyword evidence="6" id="KW-0998">Cell outer membrane</keyword>
<dbReference type="AlphaFoldDB" id="A0A3B1D1B1"/>
<dbReference type="InterPro" id="IPR012910">
    <property type="entry name" value="Plug_dom"/>
</dbReference>
<dbReference type="Pfam" id="PF13715">
    <property type="entry name" value="CarbopepD_reg_2"/>
    <property type="match status" value="1"/>
</dbReference>
<organism evidence="9">
    <name type="scientific">hydrothermal vent metagenome</name>
    <dbReference type="NCBI Taxonomy" id="652676"/>
    <lineage>
        <taxon>unclassified sequences</taxon>
        <taxon>metagenomes</taxon>
        <taxon>ecological metagenomes</taxon>
    </lineage>
</organism>
<keyword evidence="9" id="KW-0675">Receptor</keyword>
<dbReference type="GO" id="GO:0009279">
    <property type="term" value="C:cell outer membrane"/>
    <property type="evidence" value="ECO:0007669"/>
    <property type="project" value="UniProtKB-SubCell"/>
</dbReference>
<evidence type="ECO:0000256" key="2">
    <source>
        <dbReference type="ARBA" id="ARBA00022448"/>
    </source>
</evidence>
<evidence type="ECO:0000256" key="1">
    <source>
        <dbReference type="ARBA" id="ARBA00004571"/>
    </source>
</evidence>
<accession>A0A3B1D1B1</accession>
<comment type="subcellular location">
    <subcellularLocation>
        <location evidence="1">Cell outer membrane</location>
        <topology evidence="1">Multi-pass membrane protein</topology>
    </subcellularLocation>
</comment>
<keyword evidence="4" id="KW-0798">TonB box</keyword>
<dbReference type="Gene3D" id="2.170.130.10">
    <property type="entry name" value="TonB-dependent receptor, plug domain"/>
    <property type="match status" value="1"/>
</dbReference>
<dbReference type="InterPro" id="IPR036942">
    <property type="entry name" value="Beta-barrel_TonB_sf"/>
</dbReference>
<dbReference type="SUPFAM" id="SSF49464">
    <property type="entry name" value="Carboxypeptidase regulatory domain-like"/>
    <property type="match status" value="1"/>
</dbReference>
<keyword evidence="5" id="KW-0472">Membrane</keyword>
<evidence type="ECO:0000313" key="9">
    <source>
        <dbReference type="EMBL" id="VAX25415.1"/>
    </source>
</evidence>
<keyword evidence="2" id="KW-0813">Transport</keyword>
<dbReference type="Gene3D" id="2.40.170.20">
    <property type="entry name" value="TonB-dependent receptor, beta-barrel domain"/>
    <property type="match status" value="1"/>
</dbReference>
<dbReference type="InterPro" id="IPR010104">
    <property type="entry name" value="TonB_rcpt_bac"/>
</dbReference>
<dbReference type="SUPFAM" id="SSF56935">
    <property type="entry name" value="Porins"/>
    <property type="match status" value="1"/>
</dbReference>
<evidence type="ECO:0000259" key="7">
    <source>
        <dbReference type="Pfam" id="PF00593"/>
    </source>
</evidence>
<dbReference type="NCBIfam" id="TIGR01782">
    <property type="entry name" value="TonB-Xanth-Caul"/>
    <property type="match status" value="1"/>
</dbReference>
<dbReference type="Pfam" id="PF07715">
    <property type="entry name" value="Plug"/>
    <property type="match status" value="1"/>
</dbReference>
<evidence type="ECO:0000256" key="5">
    <source>
        <dbReference type="ARBA" id="ARBA00023136"/>
    </source>
</evidence>
<dbReference type="EMBL" id="UOGD01000298">
    <property type="protein sequence ID" value="VAX25415.1"/>
    <property type="molecule type" value="Genomic_DNA"/>
</dbReference>
<name>A0A3B1D1B1_9ZZZZ</name>
<dbReference type="PANTHER" id="PTHR40980:SF4">
    <property type="entry name" value="TONB-DEPENDENT RECEPTOR-LIKE BETA-BARREL DOMAIN-CONTAINING PROTEIN"/>
    <property type="match status" value="1"/>
</dbReference>
<sequence length="961" mass="109360">MKSKISKILFILTLVSYGLTTELYAQGTGSIQGMVSDSSNGDPLIGANVMVVGTVLGAAVNKSGKYRIRGIDAGKQKIKFSYLGYHSKVVEVVIVANRSIELNVVLRAEAIISEDVVVTAMLQGQKRAINEQISSNTIVNVVSKDRIEELPDQNAAESLSRLPGISLQRDAGEGQKVVIRGLAPKFNVITLDGVAIPSTDEENRSVDLSMISSDMLGGIEVYKALTPDKDADAIGGSVNFTMKKAPINTTLDIKLQGGYNNHENYYGNYKGTIGFSNRYFNNKFGLVVTGNVQRANRGSDGLTGSYEFMREQREGEDRSVVTITDLNLVDRKEIRDRYGASLALDYDLGNGGIMFSSFFSKTERNETRRRKRYRVGNFRTEYDYRNREINVGMFTNTLSGNHNLSFMDIDWKAALSMTEQRTPFEFDNRFRELAAFRNDIIDDQGPQYIPAGAKNNLDVTFFKNMNIYSRAVDDKNIIGEVNTKFDYNLSNDVAGYLKLGVKYRYKDRDRNNTKLWTSHFNLNDLGILYSQNPDMFYRSFTLTPDRKIQIANFLSSDDIVGPFLDNQYEFGPSLDGNSLREFYDHMRYFRFPSDSSALFVNDPIIQLQDYTAREGIFGTYIMTEIDIGSRLMILPGVRYEYTENSYKSIFGQPAGGEDETPNLVNVKDTTGGQSYGELLPMVHVRYKFTDWFDTRIAVTRSLARPDYFNLVPWEEILRLDSEINKGNPFLKHTNVWNYDLFLSFYNRYGLFTLGGFYKELWNIDYIRRSRVKEGKYKGFMLTQPVNAEEKSTVWGFEIELQADLTLLPKPFDGFIVYLNYSHMKSKTLYPFFEIGTRSPLPPFQPTVIDTVREGPMPGQANDIANLTLGYEKGGFSGRLSLVYQGKSLSTVGTREELDGYSDDFFRWDLAFQQKIFSNFMIFLNFNNISNIPDRSFLGIKDFPTDEEYYGWTMDIGIRYKL</sequence>
<keyword evidence="3" id="KW-0812">Transmembrane</keyword>
<evidence type="ECO:0000256" key="3">
    <source>
        <dbReference type="ARBA" id="ARBA00022692"/>
    </source>
</evidence>
<dbReference type="PROSITE" id="PS52016">
    <property type="entry name" value="TONB_DEPENDENT_REC_3"/>
    <property type="match status" value="1"/>
</dbReference>
<dbReference type="Pfam" id="PF00593">
    <property type="entry name" value="TonB_dep_Rec_b-barrel"/>
    <property type="match status" value="1"/>
</dbReference>
<feature type="domain" description="TonB-dependent receptor-like beta-barrel" evidence="7">
    <location>
        <begin position="460"/>
        <end position="928"/>
    </location>
</feature>
<dbReference type="InterPro" id="IPR039426">
    <property type="entry name" value="TonB-dep_rcpt-like"/>
</dbReference>
<reference evidence="9" key="1">
    <citation type="submission" date="2018-06" db="EMBL/GenBank/DDBJ databases">
        <authorList>
            <person name="Zhirakovskaya E."/>
        </authorList>
    </citation>
    <scope>NUCLEOTIDE SEQUENCE</scope>
</reference>
<evidence type="ECO:0000256" key="6">
    <source>
        <dbReference type="ARBA" id="ARBA00023237"/>
    </source>
</evidence>
<protein>
    <submittedName>
        <fullName evidence="9">TonB-dependent receptor</fullName>
    </submittedName>
</protein>
<evidence type="ECO:0000259" key="8">
    <source>
        <dbReference type="Pfam" id="PF07715"/>
    </source>
</evidence>
<dbReference type="PANTHER" id="PTHR40980">
    <property type="entry name" value="PLUG DOMAIN-CONTAINING PROTEIN"/>
    <property type="match status" value="1"/>
</dbReference>
<dbReference type="InterPro" id="IPR037066">
    <property type="entry name" value="Plug_dom_sf"/>
</dbReference>
<dbReference type="InterPro" id="IPR008969">
    <property type="entry name" value="CarboxyPept-like_regulatory"/>
</dbReference>